<reference evidence="6 7" key="1">
    <citation type="submission" date="2021-11" db="EMBL/GenBank/DDBJ databases">
        <title>Whole genome of Geoglobus acetivorans.</title>
        <authorList>
            <person name="Liu D."/>
        </authorList>
    </citation>
    <scope>NUCLEOTIDE SEQUENCE [LARGE SCALE GENOMIC DNA]</scope>
    <source>
        <strain evidence="6 7">SBH6</strain>
    </source>
</reference>
<keyword evidence="4" id="KW-0411">Iron-sulfur</keyword>
<dbReference type="Pfam" id="PF26257">
    <property type="entry name" value="DUF8061"/>
    <property type="match status" value="1"/>
</dbReference>
<evidence type="ECO:0000259" key="5">
    <source>
        <dbReference type="PROSITE" id="PS51918"/>
    </source>
</evidence>
<dbReference type="PANTHER" id="PTHR43288:SF1">
    <property type="entry name" value="GLYCYL-RADICAL ENZYME ACTIVATING ENZYME MJ0021-RELATED"/>
    <property type="match status" value="1"/>
</dbReference>
<dbReference type="SUPFAM" id="SSF102114">
    <property type="entry name" value="Radical SAM enzymes"/>
    <property type="match status" value="1"/>
</dbReference>
<dbReference type="Pfam" id="PF04055">
    <property type="entry name" value="Radical_SAM"/>
    <property type="match status" value="1"/>
</dbReference>
<evidence type="ECO:0000256" key="3">
    <source>
        <dbReference type="ARBA" id="ARBA00023004"/>
    </source>
</evidence>
<dbReference type="PROSITE" id="PS51918">
    <property type="entry name" value="RADICAL_SAM"/>
    <property type="match status" value="1"/>
</dbReference>
<dbReference type="RefSeq" id="WP_193808223.1">
    <property type="nucleotide sequence ID" value="NZ_CP087714.1"/>
</dbReference>
<name>A0ABZ3H3P6_GEOAI</name>
<feature type="domain" description="Radical SAM core" evidence="5">
    <location>
        <begin position="20"/>
        <end position="249"/>
    </location>
</feature>
<dbReference type="InterPro" id="IPR040087">
    <property type="entry name" value="MJ0021-like"/>
</dbReference>
<proteinExistence type="predicted"/>
<dbReference type="InterPro" id="IPR013785">
    <property type="entry name" value="Aldolase_TIM"/>
</dbReference>
<protein>
    <submittedName>
        <fullName evidence="6">Radical SAM protein</fullName>
    </submittedName>
</protein>
<dbReference type="SFLD" id="SFLDS00029">
    <property type="entry name" value="Radical_SAM"/>
    <property type="match status" value="1"/>
</dbReference>
<dbReference type="SFLD" id="SFLDG01108">
    <property type="entry name" value="Uncharacterised_Radical_SAM_Su"/>
    <property type="match status" value="1"/>
</dbReference>
<dbReference type="PANTHER" id="PTHR43288">
    <property type="entry name" value="BIOTIN SYNTHASE-RELATED PROTEIN, RADICAL SAM SUPERFAMILY"/>
    <property type="match status" value="1"/>
</dbReference>
<dbReference type="EMBL" id="CP087714">
    <property type="protein sequence ID" value="XAT63072.1"/>
    <property type="molecule type" value="Genomic_DNA"/>
</dbReference>
<gene>
    <name evidence="6" type="ORF">LPQ35_07355</name>
</gene>
<evidence type="ECO:0000256" key="4">
    <source>
        <dbReference type="ARBA" id="ARBA00023014"/>
    </source>
</evidence>
<dbReference type="Proteomes" id="UP001492541">
    <property type="component" value="Chromosome"/>
</dbReference>
<keyword evidence="7" id="KW-1185">Reference proteome</keyword>
<evidence type="ECO:0000313" key="6">
    <source>
        <dbReference type="EMBL" id="XAT63072.1"/>
    </source>
</evidence>
<dbReference type="CDD" id="cd01335">
    <property type="entry name" value="Radical_SAM"/>
    <property type="match status" value="1"/>
</dbReference>
<evidence type="ECO:0000256" key="1">
    <source>
        <dbReference type="ARBA" id="ARBA00022691"/>
    </source>
</evidence>
<dbReference type="InterPro" id="IPR007197">
    <property type="entry name" value="rSAM"/>
</dbReference>
<accession>A0ABZ3H3P6</accession>
<evidence type="ECO:0000256" key="2">
    <source>
        <dbReference type="ARBA" id="ARBA00022723"/>
    </source>
</evidence>
<dbReference type="GeneID" id="90449494"/>
<keyword evidence="2" id="KW-0479">Metal-binding</keyword>
<keyword evidence="1" id="KW-0949">S-adenosyl-L-methionine</keyword>
<dbReference type="Gene3D" id="3.20.20.70">
    <property type="entry name" value="Aldolase class I"/>
    <property type="match status" value="1"/>
</dbReference>
<keyword evidence="3" id="KW-0408">Iron</keyword>
<evidence type="ECO:0000313" key="7">
    <source>
        <dbReference type="Proteomes" id="UP001492541"/>
    </source>
</evidence>
<organism evidence="6 7">
    <name type="scientific">Geoglobus acetivorans</name>
    <dbReference type="NCBI Taxonomy" id="565033"/>
    <lineage>
        <taxon>Archaea</taxon>
        <taxon>Methanobacteriati</taxon>
        <taxon>Methanobacteriota</taxon>
        <taxon>Archaeoglobi</taxon>
        <taxon>Archaeoglobales</taxon>
        <taxon>Archaeoglobaceae</taxon>
        <taxon>Geoglobus</taxon>
    </lineage>
</organism>
<sequence>MKFRRIEAGSYYSYLSEGCRLCRKGAKMVLFVTGSCPHNCFYCPISEDRRGKDVVFANERFVENLDDIVDEALSMSAEGVAITGGEPLSNPERVYEFLEVFSHAGLHTHLYTSLPVRESIISKLSEKGLDEIRFHPPELENAGKYEAPLKAAKKSGIEAGFEVPALKFDEVIVKIVNGNDVFLNVNELEFSDSNYRRLMDWGWEPGDFYQALGSREVADEYARKVDKFHFCSVKFKEIAQFRRRLIRMAFNMPDFYRVTREGTVICGLVEGDKDEIRKFLIRMNAQFTEVDEGFEVDIGVAEKLKDRFYASIIERYPTAERLILEKDPLR</sequence>
<dbReference type="InterPro" id="IPR058240">
    <property type="entry name" value="rSAM_sf"/>
</dbReference>
<dbReference type="InterPro" id="IPR058374">
    <property type="entry name" value="DUF8061"/>
</dbReference>